<dbReference type="InterPro" id="IPR005025">
    <property type="entry name" value="FMN_Rdtase-like_dom"/>
</dbReference>
<dbReference type="GO" id="GO:0016491">
    <property type="term" value="F:oxidoreductase activity"/>
    <property type="evidence" value="ECO:0007669"/>
    <property type="project" value="InterPro"/>
</dbReference>
<dbReference type="InterPro" id="IPR050712">
    <property type="entry name" value="NAD(P)H-dep_reductase"/>
</dbReference>
<evidence type="ECO:0000313" key="2">
    <source>
        <dbReference type="EMBL" id="MBF9234923.1"/>
    </source>
</evidence>
<dbReference type="GO" id="GO:0005829">
    <property type="term" value="C:cytosol"/>
    <property type="evidence" value="ECO:0007669"/>
    <property type="project" value="TreeGrafter"/>
</dbReference>
<feature type="domain" description="NADPH-dependent FMN reductase-like" evidence="1">
    <location>
        <begin position="2"/>
        <end position="150"/>
    </location>
</feature>
<proteinExistence type="predicted"/>
<protein>
    <submittedName>
        <fullName evidence="2">NAD(P)H-dependent oxidoreductase</fullName>
    </submittedName>
</protein>
<dbReference type="PANTHER" id="PTHR30543">
    <property type="entry name" value="CHROMATE REDUCTASE"/>
    <property type="match status" value="1"/>
</dbReference>
<dbReference type="InterPro" id="IPR029039">
    <property type="entry name" value="Flavoprotein-like_sf"/>
</dbReference>
<dbReference type="PANTHER" id="PTHR30543:SF21">
    <property type="entry name" value="NAD(P)H-DEPENDENT FMN REDUCTASE LOT6"/>
    <property type="match status" value="1"/>
</dbReference>
<organism evidence="2 3">
    <name type="scientific">Microvirga alba</name>
    <dbReference type="NCBI Taxonomy" id="2791025"/>
    <lineage>
        <taxon>Bacteria</taxon>
        <taxon>Pseudomonadati</taxon>
        <taxon>Pseudomonadota</taxon>
        <taxon>Alphaproteobacteria</taxon>
        <taxon>Hyphomicrobiales</taxon>
        <taxon>Methylobacteriaceae</taxon>
        <taxon>Microvirga</taxon>
    </lineage>
</organism>
<evidence type="ECO:0000313" key="3">
    <source>
        <dbReference type="Proteomes" id="UP000599312"/>
    </source>
</evidence>
<evidence type="ECO:0000259" key="1">
    <source>
        <dbReference type="Pfam" id="PF03358"/>
    </source>
</evidence>
<dbReference type="Gene3D" id="3.40.50.360">
    <property type="match status" value="1"/>
</dbReference>
<dbReference type="EMBL" id="JADQDO010000009">
    <property type="protein sequence ID" value="MBF9234923.1"/>
    <property type="molecule type" value="Genomic_DNA"/>
</dbReference>
<accession>A0A931FRU8</accession>
<sequence>MTKLVGISGSLRQGSYNAALLRACKDVMPDGVELTIATIRGIPLYDGDVEASEGIPAIVTALKDAIAEADGLLLSTPEYNNSIPGVFKNAIDWLSRPASDIKRVFGGRPVAVMGASPGGFGTILSQNAWLPVLRTLGAEFWGEGRLLVSRAPSVFTEDGRLTDPKIREQLESFAKGFVAFAQSSRLRKAG</sequence>
<name>A0A931FRU8_9HYPH</name>
<dbReference type="RefSeq" id="WP_196272918.1">
    <property type="nucleotide sequence ID" value="NZ_JADQDO010000009.1"/>
</dbReference>
<dbReference type="Pfam" id="PF03358">
    <property type="entry name" value="FMN_red"/>
    <property type="match status" value="1"/>
</dbReference>
<dbReference type="SUPFAM" id="SSF52218">
    <property type="entry name" value="Flavoproteins"/>
    <property type="match status" value="1"/>
</dbReference>
<comment type="caution">
    <text evidence="2">The sequence shown here is derived from an EMBL/GenBank/DDBJ whole genome shotgun (WGS) entry which is preliminary data.</text>
</comment>
<keyword evidence="3" id="KW-1185">Reference proteome</keyword>
<reference evidence="2" key="1">
    <citation type="submission" date="2020-11" db="EMBL/GenBank/DDBJ databases">
        <authorList>
            <person name="Kim M.K."/>
        </authorList>
    </citation>
    <scope>NUCLEOTIDE SEQUENCE</scope>
    <source>
        <strain evidence="2">BT350</strain>
    </source>
</reference>
<dbReference type="AlphaFoldDB" id="A0A931FRU8"/>
<dbReference type="GO" id="GO:0010181">
    <property type="term" value="F:FMN binding"/>
    <property type="evidence" value="ECO:0007669"/>
    <property type="project" value="TreeGrafter"/>
</dbReference>
<gene>
    <name evidence="2" type="ORF">I2H38_16230</name>
</gene>
<dbReference type="Proteomes" id="UP000599312">
    <property type="component" value="Unassembled WGS sequence"/>
</dbReference>